<evidence type="ECO:0000256" key="1">
    <source>
        <dbReference type="SAM" id="MobiDB-lite"/>
    </source>
</evidence>
<evidence type="ECO:0000313" key="2">
    <source>
        <dbReference type="EMBL" id="KAK5839471.1"/>
    </source>
</evidence>
<comment type="caution">
    <text evidence="2">The sequence shown here is derived from an EMBL/GenBank/DDBJ whole genome shotgun (WGS) entry which is preliminary data.</text>
</comment>
<organism evidence="2 3">
    <name type="scientific">Gossypium arboreum</name>
    <name type="common">Tree cotton</name>
    <name type="synonym">Gossypium nanking</name>
    <dbReference type="NCBI Taxonomy" id="29729"/>
    <lineage>
        <taxon>Eukaryota</taxon>
        <taxon>Viridiplantae</taxon>
        <taxon>Streptophyta</taxon>
        <taxon>Embryophyta</taxon>
        <taxon>Tracheophyta</taxon>
        <taxon>Spermatophyta</taxon>
        <taxon>Magnoliopsida</taxon>
        <taxon>eudicotyledons</taxon>
        <taxon>Gunneridae</taxon>
        <taxon>Pentapetalae</taxon>
        <taxon>rosids</taxon>
        <taxon>malvids</taxon>
        <taxon>Malvales</taxon>
        <taxon>Malvaceae</taxon>
        <taxon>Malvoideae</taxon>
        <taxon>Gossypium</taxon>
    </lineage>
</organism>
<name>A0ABR0QJI8_GOSAR</name>
<feature type="region of interest" description="Disordered" evidence="1">
    <location>
        <begin position="1"/>
        <end position="20"/>
    </location>
</feature>
<accession>A0ABR0QJI8</accession>
<dbReference type="Proteomes" id="UP001358586">
    <property type="component" value="Chromosome 3"/>
</dbReference>
<protein>
    <submittedName>
        <fullName evidence="2">Uncharacterized protein</fullName>
    </submittedName>
</protein>
<gene>
    <name evidence="2" type="ORF">PVK06_008266</name>
</gene>
<reference evidence="2 3" key="1">
    <citation type="submission" date="2023-03" db="EMBL/GenBank/DDBJ databases">
        <title>WGS of Gossypium arboreum.</title>
        <authorList>
            <person name="Yu D."/>
        </authorList>
    </citation>
    <scope>NUCLEOTIDE SEQUENCE [LARGE SCALE GENOMIC DNA]</scope>
    <source>
        <tissue evidence="2">Leaf</tissue>
    </source>
</reference>
<keyword evidence="3" id="KW-1185">Reference proteome</keyword>
<dbReference type="EMBL" id="JARKNE010000003">
    <property type="protein sequence ID" value="KAK5839471.1"/>
    <property type="molecule type" value="Genomic_DNA"/>
</dbReference>
<proteinExistence type="predicted"/>
<sequence>MAITSSDVSTNKAMSPRNSAPICNSSLSCFPDGERAYQVVQSFPKHDTIKLKKDNSFQWQHQLRLIIDGYGLIGYVHGTLPTPSWLCQIKKES</sequence>
<evidence type="ECO:0000313" key="3">
    <source>
        <dbReference type="Proteomes" id="UP001358586"/>
    </source>
</evidence>